<dbReference type="Gene3D" id="3.40.50.2000">
    <property type="entry name" value="Glycogen Phosphorylase B"/>
    <property type="match status" value="2"/>
</dbReference>
<name>A0ABY4VHW5_9BURK</name>
<dbReference type="SUPFAM" id="SSF53756">
    <property type="entry name" value="UDP-Glycosyltransferase/glycogen phosphorylase"/>
    <property type="match status" value="1"/>
</dbReference>
<dbReference type="EMBL" id="CP098735">
    <property type="protein sequence ID" value="USE76825.1"/>
    <property type="molecule type" value="Genomic_DNA"/>
</dbReference>
<evidence type="ECO:0000313" key="2">
    <source>
        <dbReference type="EMBL" id="USE76825.1"/>
    </source>
</evidence>
<sequence length="381" mass="42762">MRVAYVTTYDASDPHAWSGSASYIPRALRSSAIETEVIDKVDEGPVLACLLRAKALAYRRLLRRDYQRDRSPTVARRYARRVQRRLEGAHCDAVLSPGTLPVSCLDTDRPIAIWTDATFDGMVGFYPGFSNFCAETLRDGHRLEQQALSRCRLAIFSSEWAAATALRHYDVDAAKVKVVPFGANLDCRRTSQDIERIVLGKDYRVCRLLLVGVDWARKGGETALAVAQCLNRRGLPTELHVVGCRPPYEPPSFVKLHGFVPKTTEQGRRRFERLMSEAHFLLLPSTAECYGVVLAEASSFGLPSLATRVGGIPTAVRDRRNGMTFELEADPLEWCDYIERVFQSAPHYGALARGAYREYAERLNWRSAGEQVKQLLHSHCV</sequence>
<organism evidence="2 3">
    <name type="scientific">Cupriavidus gilardii</name>
    <dbReference type="NCBI Taxonomy" id="82541"/>
    <lineage>
        <taxon>Bacteria</taxon>
        <taxon>Pseudomonadati</taxon>
        <taxon>Pseudomonadota</taxon>
        <taxon>Betaproteobacteria</taxon>
        <taxon>Burkholderiales</taxon>
        <taxon>Burkholderiaceae</taxon>
        <taxon>Cupriavidus</taxon>
    </lineage>
</organism>
<reference evidence="2" key="1">
    <citation type="submission" date="2022-06" db="EMBL/GenBank/DDBJ databases">
        <title>Complete genome sequence and characterization of Cupriavidus gilardii QJ1 isolated from contaminating cells.</title>
        <authorList>
            <person name="Qi J."/>
        </authorList>
    </citation>
    <scope>NUCLEOTIDE SEQUENCE</scope>
    <source>
        <strain evidence="2">QJ1</strain>
    </source>
</reference>
<protein>
    <submittedName>
        <fullName evidence="2">Glycosyltransferase family 4 protein</fullName>
    </submittedName>
</protein>
<dbReference type="RefSeq" id="WP_252251470.1">
    <property type="nucleotide sequence ID" value="NZ_CP098735.1"/>
</dbReference>
<dbReference type="Pfam" id="PF13692">
    <property type="entry name" value="Glyco_trans_1_4"/>
    <property type="match status" value="1"/>
</dbReference>
<accession>A0ABY4VHW5</accession>
<dbReference type="CDD" id="cd03801">
    <property type="entry name" value="GT4_PimA-like"/>
    <property type="match status" value="1"/>
</dbReference>
<keyword evidence="3" id="KW-1185">Reference proteome</keyword>
<dbReference type="PANTHER" id="PTHR46401:SF2">
    <property type="entry name" value="GLYCOSYLTRANSFERASE WBBK-RELATED"/>
    <property type="match status" value="1"/>
</dbReference>
<dbReference type="Proteomes" id="UP001056648">
    <property type="component" value="Chromosome 1"/>
</dbReference>
<keyword evidence="1" id="KW-0808">Transferase</keyword>
<proteinExistence type="predicted"/>
<evidence type="ECO:0000256" key="1">
    <source>
        <dbReference type="ARBA" id="ARBA00022679"/>
    </source>
</evidence>
<dbReference type="PANTHER" id="PTHR46401">
    <property type="entry name" value="GLYCOSYLTRANSFERASE WBBK-RELATED"/>
    <property type="match status" value="1"/>
</dbReference>
<gene>
    <name evidence="2" type="ORF">NDR89_06055</name>
</gene>
<evidence type="ECO:0000313" key="3">
    <source>
        <dbReference type="Proteomes" id="UP001056648"/>
    </source>
</evidence>